<organism evidence="1 2">
    <name type="scientific">Streptomyces ipomoeae</name>
    <dbReference type="NCBI Taxonomy" id="103232"/>
    <lineage>
        <taxon>Bacteria</taxon>
        <taxon>Bacillati</taxon>
        <taxon>Actinomycetota</taxon>
        <taxon>Actinomycetes</taxon>
        <taxon>Kitasatosporales</taxon>
        <taxon>Streptomycetaceae</taxon>
        <taxon>Streptomyces</taxon>
    </lineage>
</organism>
<evidence type="ECO:0000313" key="2">
    <source>
        <dbReference type="Proteomes" id="UP000318720"/>
    </source>
</evidence>
<dbReference type="EMBL" id="SPAZ01000033">
    <property type="protein sequence ID" value="TQE39007.1"/>
    <property type="molecule type" value="Genomic_DNA"/>
</dbReference>
<reference evidence="1 2" key="1">
    <citation type="submission" date="2019-03" db="EMBL/GenBank/DDBJ databases">
        <title>Comparative genomic analyses of the sweetpotato soil rot pathogen, Streptomyces ipomoeae.</title>
        <authorList>
            <person name="Ruschel Soares N."/>
            <person name="Badger J.H."/>
            <person name="Huguet-Tapia J.C."/>
            <person name="Clark C.A."/>
            <person name="Pettis G.S."/>
        </authorList>
    </citation>
    <scope>NUCLEOTIDE SEQUENCE [LARGE SCALE GENOMIC DNA]</scope>
    <source>
        <strain evidence="1 2">88-35</strain>
    </source>
</reference>
<dbReference type="InterPro" id="IPR036188">
    <property type="entry name" value="FAD/NAD-bd_sf"/>
</dbReference>
<dbReference type="InterPro" id="IPR050464">
    <property type="entry name" value="Zeta_carotene_desat/Oxidored"/>
</dbReference>
<dbReference type="RefSeq" id="WP_009329932.1">
    <property type="nucleotide sequence ID" value="NZ_CP182305.1"/>
</dbReference>
<dbReference type="InterPro" id="IPR002937">
    <property type="entry name" value="Amino_oxidase"/>
</dbReference>
<proteinExistence type="predicted"/>
<dbReference type="PANTHER" id="PTHR42923">
    <property type="entry name" value="PROTOPORPHYRINOGEN OXIDASE"/>
    <property type="match status" value="1"/>
</dbReference>
<dbReference type="Proteomes" id="UP000318720">
    <property type="component" value="Unassembled WGS sequence"/>
</dbReference>
<dbReference type="GO" id="GO:0016491">
    <property type="term" value="F:oxidoreductase activity"/>
    <property type="evidence" value="ECO:0007669"/>
    <property type="project" value="InterPro"/>
</dbReference>
<accession>A0A540Q4W4</accession>
<protein>
    <submittedName>
        <fullName evidence="1">FAD-binding protein</fullName>
    </submittedName>
</protein>
<name>A0A540Q4W4_9ACTN</name>
<evidence type="ECO:0000313" key="1">
    <source>
        <dbReference type="EMBL" id="TQE39007.1"/>
    </source>
</evidence>
<dbReference type="SUPFAM" id="SSF51905">
    <property type="entry name" value="FAD/NAD(P)-binding domain"/>
    <property type="match status" value="1"/>
</dbReference>
<gene>
    <name evidence="1" type="ORF">Sipo8835_03270</name>
</gene>
<dbReference type="Pfam" id="PF01593">
    <property type="entry name" value="Amino_oxidase"/>
    <property type="match status" value="1"/>
</dbReference>
<dbReference type="AlphaFoldDB" id="A0A540Q4W4"/>
<sequence>MSFESTRRRVAVVGGGIAGLTAALRLDLLGHDVEVIEAESRLGGRFGLDKLGDRPVMTGGKNIGREYHTFRWFTAELGADAYESFGYNASRIKDGEVLTLDSERRGQTLRNIRRMGSPRDLARLATMAARIRADRRNRFLGSRYFSGVSHRHDHAPLSAFFGPELTQTLVRPMVIRNNGAEPDEVYPGTFGTNLAMLLDHYDQLSDGIQPVLEAFAKRVPVRLDSTVEDLEIRDGRITGLRISERGAEAKSADYDGVVLATPAHATAEIVRSARPGLARRLDDVNYFPSTVVLVEYDRDMFTHDVRALAMDDGPCSNAGSYGQHERHIVRYTYSGREGRLTDLSPENIDRLTGATEELLVRHLGAPRAERVNVLVKHWKAAYSGYLPYHAEFLADVRRSVADVAGLELAGDYIQGVSIEACARTGRAAAGRLATHLGSPGSTA</sequence>
<dbReference type="Gene3D" id="3.50.50.60">
    <property type="entry name" value="FAD/NAD(P)-binding domain"/>
    <property type="match status" value="3"/>
</dbReference>
<comment type="caution">
    <text evidence="1">The sequence shown here is derived from an EMBL/GenBank/DDBJ whole genome shotgun (WGS) entry which is preliminary data.</text>
</comment>
<dbReference type="GeneID" id="301698969"/>